<name>A0ABS8SHM6_DATST</name>
<reference evidence="1 2" key="1">
    <citation type="journal article" date="2021" name="BMC Genomics">
        <title>Datura genome reveals duplications of psychoactive alkaloid biosynthetic genes and high mutation rate following tissue culture.</title>
        <authorList>
            <person name="Rajewski A."/>
            <person name="Carter-House D."/>
            <person name="Stajich J."/>
            <person name="Litt A."/>
        </authorList>
    </citation>
    <scope>NUCLEOTIDE SEQUENCE [LARGE SCALE GENOMIC DNA]</scope>
    <source>
        <strain evidence="1">AR-01</strain>
    </source>
</reference>
<sequence length="50" mass="5641">HIGNLVCSRVIALDRLTWLVASRPEYSCPYMLHLLEDPQLNDVGEATCIN</sequence>
<evidence type="ECO:0000313" key="1">
    <source>
        <dbReference type="EMBL" id="MCD7458386.1"/>
    </source>
</evidence>
<feature type="non-terminal residue" evidence="1">
    <location>
        <position position="1"/>
    </location>
</feature>
<comment type="caution">
    <text evidence="1">The sequence shown here is derived from an EMBL/GenBank/DDBJ whole genome shotgun (WGS) entry which is preliminary data.</text>
</comment>
<evidence type="ECO:0000313" key="2">
    <source>
        <dbReference type="Proteomes" id="UP000823775"/>
    </source>
</evidence>
<proteinExistence type="predicted"/>
<dbReference type="EMBL" id="JACEIK010000517">
    <property type="protein sequence ID" value="MCD7458386.1"/>
    <property type="molecule type" value="Genomic_DNA"/>
</dbReference>
<organism evidence="1 2">
    <name type="scientific">Datura stramonium</name>
    <name type="common">Jimsonweed</name>
    <name type="synonym">Common thornapple</name>
    <dbReference type="NCBI Taxonomy" id="4076"/>
    <lineage>
        <taxon>Eukaryota</taxon>
        <taxon>Viridiplantae</taxon>
        <taxon>Streptophyta</taxon>
        <taxon>Embryophyta</taxon>
        <taxon>Tracheophyta</taxon>
        <taxon>Spermatophyta</taxon>
        <taxon>Magnoliopsida</taxon>
        <taxon>eudicotyledons</taxon>
        <taxon>Gunneridae</taxon>
        <taxon>Pentapetalae</taxon>
        <taxon>asterids</taxon>
        <taxon>lamiids</taxon>
        <taxon>Solanales</taxon>
        <taxon>Solanaceae</taxon>
        <taxon>Solanoideae</taxon>
        <taxon>Datureae</taxon>
        <taxon>Datura</taxon>
    </lineage>
</organism>
<keyword evidence="2" id="KW-1185">Reference proteome</keyword>
<gene>
    <name evidence="1" type="ORF">HAX54_038050</name>
</gene>
<protein>
    <submittedName>
        <fullName evidence="1">Uncharacterized protein</fullName>
    </submittedName>
</protein>
<accession>A0ABS8SHM6</accession>
<dbReference type="Proteomes" id="UP000823775">
    <property type="component" value="Unassembled WGS sequence"/>
</dbReference>